<dbReference type="EMBL" id="BNCP01000013">
    <property type="protein sequence ID" value="GIL78418.1"/>
    <property type="molecule type" value="Genomic_DNA"/>
</dbReference>
<evidence type="ECO:0000256" key="4">
    <source>
        <dbReference type="ARBA" id="ARBA00023212"/>
    </source>
</evidence>
<evidence type="ECO:0000313" key="7">
    <source>
        <dbReference type="EMBL" id="GIL78418.1"/>
    </source>
</evidence>
<protein>
    <recommendedName>
        <fullName evidence="6">Ubiquitin-like domain-containing protein</fullName>
    </recommendedName>
</protein>
<keyword evidence="2" id="KW-0433">Leucine-rich repeat</keyword>
<evidence type="ECO:0000259" key="6">
    <source>
        <dbReference type="Pfam" id="PF14560"/>
    </source>
</evidence>
<proteinExistence type="predicted"/>
<dbReference type="CDD" id="cd17044">
    <property type="entry name" value="Ubl_TBCE"/>
    <property type="match status" value="1"/>
</dbReference>
<dbReference type="GO" id="GO:0005930">
    <property type="term" value="C:axoneme"/>
    <property type="evidence" value="ECO:0007669"/>
    <property type="project" value="UniProtKB-SubCell"/>
</dbReference>
<feature type="domain" description="Ubiquitin-like" evidence="6">
    <location>
        <begin position="455"/>
        <end position="525"/>
    </location>
</feature>
<comment type="caution">
    <text evidence="7">The sequence shown here is derived from an EMBL/GenBank/DDBJ whole genome shotgun (WGS) entry which is preliminary data.</text>
</comment>
<dbReference type="Pfam" id="PF14560">
    <property type="entry name" value="Ubiquitin_2"/>
    <property type="match status" value="1"/>
</dbReference>
<evidence type="ECO:0000256" key="1">
    <source>
        <dbReference type="ARBA" id="ARBA00004430"/>
    </source>
</evidence>
<dbReference type="PANTHER" id="PTHR18849:SF0">
    <property type="entry name" value="CILIA- AND FLAGELLA-ASSOCIATED PROTEIN 410-RELATED"/>
    <property type="match status" value="1"/>
</dbReference>
<name>A0A8J4CE59_9CHLO</name>
<dbReference type="OrthoDB" id="5273213at2759"/>
<keyword evidence="8" id="KW-1185">Reference proteome</keyword>
<feature type="region of interest" description="Disordered" evidence="5">
    <location>
        <begin position="53"/>
        <end position="137"/>
    </location>
</feature>
<dbReference type="Gene3D" id="3.80.10.10">
    <property type="entry name" value="Ribonuclease Inhibitor"/>
    <property type="match status" value="2"/>
</dbReference>
<dbReference type="InterPro" id="IPR032675">
    <property type="entry name" value="LRR_dom_sf"/>
</dbReference>
<reference evidence="7" key="1">
    <citation type="journal article" date="2021" name="Proc. Natl. Acad. Sci. U.S.A.">
        <title>Three genomes in the algal genus Volvox reveal the fate of a haploid sex-determining region after a transition to homothallism.</title>
        <authorList>
            <person name="Yamamoto K."/>
            <person name="Hamaji T."/>
            <person name="Kawai-Toyooka H."/>
            <person name="Matsuzaki R."/>
            <person name="Takahashi F."/>
            <person name="Nishimura Y."/>
            <person name="Kawachi M."/>
            <person name="Noguchi H."/>
            <person name="Minakuchi Y."/>
            <person name="Umen J.G."/>
            <person name="Toyoda A."/>
            <person name="Nozaki H."/>
        </authorList>
    </citation>
    <scope>NUCLEOTIDE SEQUENCE</scope>
    <source>
        <strain evidence="7">NIES-3786</strain>
    </source>
</reference>
<dbReference type="InterPro" id="IPR000626">
    <property type="entry name" value="Ubiquitin-like_dom"/>
</dbReference>
<accession>A0A8J4CE59</accession>
<dbReference type="InterPro" id="IPR029071">
    <property type="entry name" value="Ubiquitin-like_domsf"/>
</dbReference>
<feature type="compositionally biased region" description="Pro residues" evidence="5">
    <location>
        <begin position="59"/>
        <end position="71"/>
    </location>
</feature>
<gene>
    <name evidence="7" type="ORF">Vretifemale_7882</name>
</gene>
<keyword evidence="4" id="KW-0963">Cytoplasm</keyword>
<dbReference type="SUPFAM" id="SSF52047">
    <property type="entry name" value="RNI-like"/>
    <property type="match status" value="1"/>
</dbReference>
<keyword evidence="3" id="KW-0677">Repeat</keyword>
<dbReference type="InterPro" id="IPR044079">
    <property type="entry name" value="Ubl_TBCE"/>
</dbReference>
<evidence type="ECO:0000256" key="5">
    <source>
        <dbReference type="SAM" id="MobiDB-lite"/>
    </source>
</evidence>
<dbReference type="Proteomes" id="UP000747110">
    <property type="component" value="Unassembled WGS sequence"/>
</dbReference>
<dbReference type="AlphaFoldDB" id="A0A8J4CE59"/>
<organism evidence="7 8">
    <name type="scientific">Volvox reticuliferus</name>
    <dbReference type="NCBI Taxonomy" id="1737510"/>
    <lineage>
        <taxon>Eukaryota</taxon>
        <taxon>Viridiplantae</taxon>
        <taxon>Chlorophyta</taxon>
        <taxon>core chlorophytes</taxon>
        <taxon>Chlorophyceae</taxon>
        <taxon>CS clade</taxon>
        <taxon>Chlamydomonadales</taxon>
        <taxon>Volvocaceae</taxon>
        <taxon>Volvox</taxon>
    </lineage>
</organism>
<keyword evidence="4" id="KW-0206">Cytoskeleton</keyword>
<feature type="compositionally biased region" description="Gly residues" evidence="5">
    <location>
        <begin position="100"/>
        <end position="114"/>
    </location>
</feature>
<dbReference type="SUPFAM" id="SSF54236">
    <property type="entry name" value="Ubiquitin-like"/>
    <property type="match status" value="1"/>
</dbReference>
<evidence type="ECO:0000256" key="3">
    <source>
        <dbReference type="ARBA" id="ARBA00022737"/>
    </source>
</evidence>
<comment type="subcellular location">
    <subcellularLocation>
        <location evidence="1">Cytoplasm</location>
        <location evidence="1">Cytoskeleton</location>
        <location evidence="1">Cilium axoneme</location>
    </subcellularLocation>
</comment>
<dbReference type="Gene3D" id="3.10.20.90">
    <property type="entry name" value="Phosphatidylinositol 3-kinase Catalytic Subunit, Chain A, domain 1"/>
    <property type="match status" value="1"/>
</dbReference>
<dbReference type="PANTHER" id="PTHR18849">
    <property type="entry name" value="LEUCINE RICH REPEAT PROTEIN"/>
    <property type="match status" value="1"/>
</dbReference>
<sequence>MLSAVPPASPSRSLTLLPSLRVLVLNDCGVAWQDVISVAPALPSLEELHLCGNPIGHLQPPPPPSPPPPPAAGQRQHQRPAHTAQLQGPSEVQTREGRQEAGGAGHVDGSGTSPGGSREGDADCGSSGVGGSNAATAPVAAVEAEGEGASGLDGAGEEEAAAMLASLFPHLQVLTLEDCQLPGWSAVEVLRRLPALTRLHLAGNTRLTHITYPGEEGAAAASPAAEQDQAAGVAAAPAAAVREAGPAAFPRLSSLLLGGCGISQWGSVDQLDRFPELREVRLTGNPVLTSSRGGGRFEVHSFPSPSWLGVTAWLVRPVLPNSSTRSARSRLFAFPSPPPPSLLPPLSAAQVIGRVSKLTQLNGAEVRPRERRDAELRYLQHIATEMDRAGADESQRAAVRAAHPRLRRLIELHGAVLATAARDSGAGGSLASSMVEIKLTCVAAGATAKMGTQVKKLPKSTTVSALRLLCERLFKVKSQEMALFLRAPGDPMPEDIGAEDLQDRTLGFFGAQDGYEVLIDEVDPEALRRADEDARAAATAAHEGRLAEQLRAAEKLQAEFARSMGLQAQQQQQQQQQQQP</sequence>
<evidence type="ECO:0000313" key="8">
    <source>
        <dbReference type="Proteomes" id="UP000747110"/>
    </source>
</evidence>
<evidence type="ECO:0000256" key="2">
    <source>
        <dbReference type="ARBA" id="ARBA00022614"/>
    </source>
</evidence>